<dbReference type="NCBIfam" id="TIGR04183">
    <property type="entry name" value="Por_Secre_tail"/>
    <property type="match status" value="1"/>
</dbReference>
<reference evidence="2 3" key="1">
    <citation type="journal article" date="2019" name="Nat. Microbiol.">
        <title>Mediterranean grassland soil C-N compound turnover is dependent on rainfall and depth, and is mediated by genomically divergent microorganisms.</title>
        <authorList>
            <person name="Diamond S."/>
            <person name="Andeer P.F."/>
            <person name="Li Z."/>
            <person name="Crits-Christoph A."/>
            <person name="Burstein D."/>
            <person name="Anantharaman K."/>
            <person name="Lane K.R."/>
            <person name="Thomas B.C."/>
            <person name="Pan C."/>
            <person name="Northen T.R."/>
            <person name="Banfield J.F."/>
        </authorList>
    </citation>
    <scope>NUCLEOTIDE SEQUENCE [LARGE SCALE GENOMIC DNA]</scope>
    <source>
        <strain evidence="2">WS_3</strain>
    </source>
</reference>
<protein>
    <submittedName>
        <fullName evidence="2">T9SS type A sorting domain-containing protein</fullName>
    </submittedName>
</protein>
<dbReference type="InterPro" id="IPR026444">
    <property type="entry name" value="Secre_tail"/>
</dbReference>
<comment type="caution">
    <text evidence="2">The sequence shown here is derived from an EMBL/GenBank/DDBJ whole genome shotgun (WGS) entry which is preliminary data.</text>
</comment>
<dbReference type="Proteomes" id="UP000320184">
    <property type="component" value="Unassembled WGS sequence"/>
</dbReference>
<dbReference type="AlphaFoldDB" id="A0A538SLI3"/>
<dbReference type="InterPro" id="IPR036278">
    <property type="entry name" value="Sialidase_sf"/>
</dbReference>
<dbReference type="SUPFAM" id="SSF50939">
    <property type="entry name" value="Sialidases"/>
    <property type="match status" value="2"/>
</dbReference>
<evidence type="ECO:0000256" key="1">
    <source>
        <dbReference type="SAM" id="MobiDB-lite"/>
    </source>
</evidence>
<evidence type="ECO:0000313" key="2">
    <source>
        <dbReference type="EMBL" id="TMQ52227.1"/>
    </source>
</evidence>
<dbReference type="CDD" id="cd15482">
    <property type="entry name" value="Sialidase_non-viral"/>
    <property type="match status" value="2"/>
</dbReference>
<proteinExistence type="predicted"/>
<gene>
    <name evidence="2" type="ORF">E6K73_03460</name>
</gene>
<accession>A0A538SLI3</accession>
<organism evidence="2 3">
    <name type="scientific">Eiseniibacteriota bacterium</name>
    <dbReference type="NCBI Taxonomy" id="2212470"/>
    <lineage>
        <taxon>Bacteria</taxon>
        <taxon>Candidatus Eiseniibacteriota</taxon>
    </lineage>
</organism>
<dbReference type="Gene3D" id="2.60.120.380">
    <property type="match status" value="1"/>
</dbReference>
<feature type="region of interest" description="Disordered" evidence="1">
    <location>
        <begin position="56"/>
        <end position="114"/>
    </location>
</feature>
<feature type="compositionally biased region" description="Basic and acidic residues" evidence="1">
    <location>
        <begin position="75"/>
        <end position="89"/>
    </location>
</feature>
<feature type="compositionally biased region" description="Basic and acidic residues" evidence="1">
    <location>
        <begin position="56"/>
        <end position="66"/>
    </location>
</feature>
<sequence length="892" mass="96437">MTHPRHLRFQRLLLASLAAWFLGTGRMPSAARAAELSDADLQAMREAKLVQRRMLQDFGERHERPAVRPGRARHGRGDSQRPARRDENGAVKGGRFAPESGRPGPSLQALAPNIRVNDPSGDDAFCSTCSDAAQSEPSIAALRNNVLVAWNDGLGFYMCSDCATRQGYGYSTDGGATFVDGGMIPSPSLAIWTSDPVLAVNEATGDFYYCGLVDYGANESGVGVVRGQFSGNTFSWGPPVVVRHVVNQTGGIDIDKPWIAVDPGTGNVYVSYTHFTVNTQTFSVVDSIVFQRSLDRGATWERDLITLSSDAAAGLVQGSRPAVGPDGEVYVAWKEIGKTDADYMRIRKSTNHGASFGPEATVASFYDNFGTGAPGYNRLRGITFPSIAIGKGGSNRGRVYVAWNESVNWFDALRNLGNAGTTSETEPNDTPDRANPFVPGETLTGAFTAGNRNADFDFFSFSAVRGQTYVFRSYSASLHSLRVYCSDGITELALAGVDNPAVPASESERQGFITWTAPTTGTYYLRMRYVNVSSNNAQAPYHVQTGIDPPSSQRGRDERDVFVASSADGSNWSTPVRVNDDPPYFDDWLPEVVAVGDRVYVMWYDWRDTPPGQCGGASQIYVARSDDAGRTWASLGPATDRVSFWSGVHSNVEPNQGDYNAIFASAVSTLVPDNSDRLFVVWGDGRDANPNVFTCSFSLSQLTIAVVGSSADTNRVTVNWRVLDGGSGVSATVYRRIVDSNGLGTWVAVGSITSDANDRLQYQDTSVTQGVQYGYVLGVIQGGTERQLGETTVTVPRRGEIPPSVLALRGAVPNPAGLDILIFFTLPNAGPARLELWDIAGRIITRHDVGWQGAGEHFDALNDRTFRVRPGVYLVRLLQGGQSITKRVSVMP</sequence>
<evidence type="ECO:0000313" key="3">
    <source>
        <dbReference type="Proteomes" id="UP000320184"/>
    </source>
</evidence>
<dbReference type="EMBL" id="VBOT01000039">
    <property type="protein sequence ID" value="TMQ52227.1"/>
    <property type="molecule type" value="Genomic_DNA"/>
</dbReference>
<name>A0A538SLI3_UNCEI</name>